<dbReference type="PROSITE" id="PS51725">
    <property type="entry name" value="ABM"/>
    <property type="match status" value="1"/>
</dbReference>
<dbReference type="InterPro" id="IPR050744">
    <property type="entry name" value="AI-2_Isomerase_LsrG"/>
</dbReference>
<dbReference type="SUPFAM" id="SSF54909">
    <property type="entry name" value="Dimeric alpha+beta barrel"/>
    <property type="match status" value="1"/>
</dbReference>
<evidence type="ECO:0000313" key="2">
    <source>
        <dbReference type="EMBL" id="VCU71049.1"/>
    </source>
</evidence>
<dbReference type="PANTHER" id="PTHR33336">
    <property type="entry name" value="QUINOL MONOOXYGENASE YGIN-RELATED"/>
    <property type="match status" value="1"/>
</dbReference>
<dbReference type="GO" id="GO:0005829">
    <property type="term" value="C:cytosol"/>
    <property type="evidence" value="ECO:0007669"/>
    <property type="project" value="TreeGrafter"/>
</dbReference>
<dbReference type="PANTHER" id="PTHR33336:SF1">
    <property type="entry name" value="(4S)-4-HYDROXY-5-PHOSPHONOOXYPENTANE-2,3-DIONE ISOMERASE"/>
    <property type="match status" value="1"/>
</dbReference>
<accession>A0A3P4B435</accession>
<proteinExistence type="predicted"/>
<organism evidence="2 3">
    <name type="scientific">Pigmentiphaga humi</name>
    <dbReference type="NCBI Taxonomy" id="2478468"/>
    <lineage>
        <taxon>Bacteria</taxon>
        <taxon>Pseudomonadati</taxon>
        <taxon>Pseudomonadota</taxon>
        <taxon>Betaproteobacteria</taxon>
        <taxon>Burkholderiales</taxon>
        <taxon>Alcaligenaceae</taxon>
        <taxon>Pigmentiphaga</taxon>
    </lineage>
</organism>
<gene>
    <name evidence="2" type="primary">lsrG</name>
    <name evidence="2" type="ORF">PIGHUM_03129</name>
</gene>
<dbReference type="Proteomes" id="UP000277294">
    <property type="component" value="Unassembled WGS sequence"/>
</dbReference>
<sequence>MANDAGHFGLIVEFEVKKEHLDRFNELVAENARLSASNEPGCRQFDVLQDTSDPCRIVLYEIYDDAAAFKDRHIPAEHTQRFLAAARELATSQTSRRLIRIAANAKERQ</sequence>
<feature type="domain" description="ABM" evidence="1">
    <location>
        <begin position="8"/>
        <end position="98"/>
    </location>
</feature>
<evidence type="ECO:0000259" key="1">
    <source>
        <dbReference type="PROSITE" id="PS51725"/>
    </source>
</evidence>
<dbReference type="RefSeq" id="WP_160142305.1">
    <property type="nucleotide sequence ID" value="NZ_UWPJ01000024.1"/>
</dbReference>
<dbReference type="EMBL" id="UWPJ01000024">
    <property type="protein sequence ID" value="VCU71049.1"/>
    <property type="molecule type" value="Genomic_DNA"/>
</dbReference>
<evidence type="ECO:0000313" key="3">
    <source>
        <dbReference type="Proteomes" id="UP000277294"/>
    </source>
</evidence>
<name>A0A3P4B435_9BURK</name>
<keyword evidence="3" id="KW-1185">Reference proteome</keyword>
<dbReference type="InterPro" id="IPR011008">
    <property type="entry name" value="Dimeric_a/b-barrel"/>
</dbReference>
<dbReference type="GO" id="GO:0016491">
    <property type="term" value="F:oxidoreductase activity"/>
    <property type="evidence" value="ECO:0007669"/>
    <property type="project" value="TreeGrafter"/>
</dbReference>
<dbReference type="Gene3D" id="3.30.70.100">
    <property type="match status" value="1"/>
</dbReference>
<reference evidence="2 3" key="1">
    <citation type="submission" date="2018-10" db="EMBL/GenBank/DDBJ databases">
        <authorList>
            <person name="Criscuolo A."/>
        </authorList>
    </citation>
    <scope>NUCLEOTIDE SEQUENCE [LARGE SCALE GENOMIC DNA]</scope>
    <source>
        <strain evidence="2">DnA1</strain>
    </source>
</reference>
<dbReference type="Pfam" id="PF03992">
    <property type="entry name" value="ABM"/>
    <property type="match status" value="1"/>
</dbReference>
<dbReference type="InterPro" id="IPR007138">
    <property type="entry name" value="ABM_dom"/>
</dbReference>
<dbReference type="OrthoDB" id="9812192at2"/>
<dbReference type="AlphaFoldDB" id="A0A3P4B435"/>
<protein>
    <submittedName>
        <fullName evidence="2">Autoinducer 2-degrading protein LsrG</fullName>
    </submittedName>
</protein>